<dbReference type="Proteomes" id="UP000276103">
    <property type="component" value="Unassembled WGS sequence"/>
</dbReference>
<accession>A0A433UVT5</accession>
<name>A0A433UVT5_ANAVA</name>
<protein>
    <submittedName>
        <fullName evidence="2">Uncharacterized protein</fullName>
    </submittedName>
</protein>
<dbReference type="EMBL" id="RSCM01000004">
    <property type="protein sequence ID" value="RUS97940.1"/>
    <property type="molecule type" value="Genomic_DNA"/>
</dbReference>
<dbReference type="SUPFAM" id="SSF48452">
    <property type="entry name" value="TPR-like"/>
    <property type="match status" value="1"/>
</dbReference>
<keyword evidence="3" id="KW-1185">Reference proteome</keyword>
<reference evidence="2 3" key="1">
    <citation type="journal article" date="2019" name="Genome Biol. Evol.">
        <title>Day and night: Metabolic profiles and evolutionary relationships of six axenic non-marine cyanobacteria.</title>
        <authorList>
            <person name="Will S.E."/>
            <person name="Henke P."/>
            <person name="Boedeker C."/>
            <person name="Huang S."/>
            <person name="Brinkmann H."/>
            <person name="Rohde M."/>
            <person name="Jarek M."/>
            <person name="Friedl T."/>
            <person name="Seufert S."/>
            <person name="Schumacher M."/>
            <person name="Overmann J."/>
            <person name="Neumann-Schaal M."/>
            <person name="Petersen J."/>
        </authorList>
    </citation>
    <scope>NUCLEOTIDE SEQUENCE [LARGE SCALE GENOMIC DNA]</scope>
    <source>
        <strain evidence="2 3">SAG 1403-4b</strain>
    </source>
</reference>
<sequence>MAELYRIQYDFEKALSHHLESIEILDKIGAKCNLAEAYYQLGLTYQKMGATENSNTNFNEAIRLFNEMEAPKQVEKVEKAKILN</sequence>
<keyword evidence="1" id="KW-0802">TPR repeat</keyword>
<organism evidence="2 3">
    <name type="scientific">Trichormus variabilis SAG 1403-4b</name>
    <dbReference type="NCBI Taxonomy" id="447716"/>
    <lineage>
        <taxon>Bacteria</taxon>
        <taxon>Bacillati</taxon>
        <taxon>Cyanobacteriota</taxon>
        <taxon>Cyanophyceae</taxon>
        <taxon>Nostocales</taxon>
        <taxon>Nostocaceae</taxon>
        <taxon>Trichormus</taxon>
    </lineage>
</organism>
<dbReference type="InterPro" id="IPR019734">
    <property type="entry name" value="TPR_rpt"/>
</dbReference>
<dbReference type="InterPro" id="IPR011990">
    <property type="entry name" value="TPR-like_helical_dom_sf"/>
</dbReference>
<evidence type="ECO:0000313" key="2">
    <source>
        <dbReference type="EMBL" id="RUS97940.1"/>
    </source>
</evidence>
<proteinExistence type="predicted"/>
<dbReference type="AlphaFoldDB" id="A0A433UVT5"/>
<dbReference type="PROSITE" id="PS50005">
    <property type="entry name" value="TPR"/>
    <property type="match status" value="1"/>
</dbReference>
<dbReference type="Pfam" id="PF13424">
    <property type="entry name" value="TPR_12"/>
    <property type="match status" value="1"/>
</dbReference>
<dbReference type="Gene3D" id="1.25.40.10">
    <property type="entry name" value="Tetratricopeptide repeat domain"/>
    <property type="match status" value="1"/>
</dbReference>
<evidence type="ECO:0000313" key="3">
    <source>
        <dbReference type="Proteomes" id="UP000276103"/>
    </source>
</evidence>
<comment type="caution">
    <text evidence="2">The sequence shown here is derived from an EMBL/GenBank/DDBJ whole genome shotgun (WGS) entry which is preliminary data.</text>
</comment>
<evidence type="ECO:0000256" key="1">
    <source>
        <dbReference type="PROSITE-ProRule" id="PRU00339"/>
    </source>
</evidence>
<gene>
    <name evidence="2" type="ORF">DSM107003_18150</name>
</gene>
<feature type="repeat" description="TPR" evidence="1">
    <location>
        <begin position="35"/>
        <end position="68"/>
    </location>
</feature>